<protein>
    <submittedName>
        <fullName evidence="1">Uncharacterized protein</fullName>
    </submittedName>
</protein>
<keyword evidence="2" id="KW-1185">Reference proteome</keyword>
<dbReference type="Proteomes" id="UP000053317">
    <property type="component" value="Unassembled WGS sequence"/>
</dbReference>
<gene>
    <name evidence="1" type="ORF">UCRPC4_g05959</name>
</gene>
<accession>A0A0G2DZM6</accession>
<dbReference type="OrthoDB" id="1028014at2759"/>
<organism evidence="1 2">
    <name type="scientific">Phaeomoniella chlamydospora</name>
    <name type="common">Phaeoacremonium chlamydosporum</name>
    <dbReference type="NCBI Taxonomy" id="158046"/>
    <lineage>
        <taxon>Eukaryota</taxon>
        <taxon>Fungi</taxon>
        <taxon>Dikarya</taxon>
        <taxon>Ascomycota</taxon>
        <taxon>Pezizomycotina</taxon>
        <taxon>Eurotiomycetes</taxon>
        <taxon>Chaetothyriomycetidae</taxon>
        <taxon>Phaeomoniellales</taxon>
        <taxon>Phaeomoniellaceae</taxon>
        <taxon>Phaeomoniella</taxon>
    </lineage>
</organism>
<dbReference type="EMBL" id="LCWF01000163">
    <property type="protein sequence ID" value="KKY16297.1"/>
    <property type="molecule type" value="Genomic_DNA"/>
</dbReference>
<dbReference type="InterPro" id="IPR046341">
    <property type="entry name" value="SET_dom_sf"/>
</dbReference>
<evidence type="ECO:0000313" key="2">
    <source>
        <dbReference type="Proteomes" id="UP000053317"/>
    </source>
</evidence>
<dbReference type="AlphaFoldDB" id="A0A0G2DZM6"/>
<proteinExistence type="predicted"/>
<sequence length="360" mass="40506">MTPPTDLCTSPLFSIRETPHSGRGIYARKRITKTTLLFETPGLSASVVYRQYRKEVCTYCFAYDRGRQWKLRDAQTGVAFCGEECRELWKGEFSLDDHAIRLEALSAVEALGKSSRQKTTAADDEVERQPSPPNEEIIAAAWHTAERTAELIRAARLSDRASKAERRALNQVLSVPSSMDNLSYILSCVLCAAFDSSSWTDILHLETDHTPPTPLHNHIHRPTEHKIRFSWSLAHKVVSIITQLRIQIAQQLLVLRVRELGLHHPCRDADQRTDEERGMEDEGFHEELDGVDDAERAVGEARELFVFEHVEGCRGQRAAEEVGPVVLGDQVCGDGGGFDERLRRSIRVGRSRDGVDGTYC</sequence>
<dbReference type="SUPFAM" id="SSF82199">
    <property type="entry name" value="SET domain"/>
    <property type="match status" value="1"/>
</dbReference>
<reference evidence="1 2" key="1">
    <citation type="submission" date="2015-05" db="EMBL/GenBank/DDBJ databases">
        <title>Distinctive expansion of gene families associated with plant cell wall degradation and secondary metabolism in the genomes of grapevine trunk pathogens.</title>
        <authorList>
            <person name="Lawrence D.P."/>
            <person name="Travadon R."/>
            <person name="Rolshausen P.E."/>
            <person name="Baumgartner K."/>
        </authorList>
    </citation>
    <scope>NUCLEOTIDE SEQUENCE [LARGE SCALE GENOMIC DNA]</scope>
    <source>
        <strain evidence="1">UCRPC4</strain>
    </source>
</reference>
<reference evidence="1 2" key="2">
    <citation type="submission" date="2015-05" db="EMBL/GenBank/DDBJ databases">
        <authorList>
            <person name="Morales-Cruz A."/>
            <person name="Amrine K.C."/>
            <person name="Cantu D."/>
        </authorList>
    </citation>
    <scope>NUCLEOTIDE SEQUENCE [LARGE SCALE GENOMIC DNA]</scope>
    <source>
        <strain evidence="1">UCRPC4</strain>
    </source>
</reference>
<evidence type="ECO:0000313" key="1">
    <source>
        <dbReference type="EMBL" id="KKY16297.1"/>
    </source>
</evidence>
<name>A0A0G2DZM6_PHACM</name>
<comment type="caution">
    <text evidence="1">The sequence shown here is derived from an EMBL/GenBank/DDBJ whole genome shotgun (WGS) entry which is preliminary data.</text>
</comment>